<gene>
    <name evidence="2" type="ORF">ABVK25_001814</name>
</gene>
<feature type="compositionally biased region" description="Basic and acidic residues" evidence="1">
    <location>
        <begin position="128"/>
        <end position="146"/>
    </location>
</feature>
<accession>A0ABR4BK51</accession>
<reference evidence="2 3" key="1">
    <citation type="submission" date="2024-09" db="EMBL/GenBank/DDBJ databases">
        <title>Rethinking Asexuality: The Enigmatic Case of Functional Sexual Genes in Lepraria (Stereocaulaceae).</title>
        <authorList>
            <person name="Doellman M."/>
            <person name="Sun Y."/>
            <person name="Barcenas-Pena A."/>
            <person name="Lumbsch H.T."/>
            <person name="Grewe F."/>
        </authorList>
    </citation>
    <scope>NUCLEOTIDE SEQUENCE [LARGE SCALE GENOMIC DNA]</scope>
    <source>
        <strain evidence="2 3">Grewe 0041</strain>
    </source>
</reference>
<feature type="compositionally biased region" description="Polar residues" evidence="1">
    <location>
        <begin position="174"/>
        <end position="200"/>
    </location>
</feature>
<keyword evidence="3" id="KW-1185">Reference proteome</keyword>
<dbReference type="Proteomes" id="UP001590951">
    <property type="component" value="Unassembled WGS sequence"/>
</dbReference>
<evidence type="ECO:0000313" key="3">
    <source>
        <dbReference type="Proteomes" id="UP001590951"/>
    </source>
</evidence>
<feature type="compositionally biased region" description="Basic and acidic residues" evidence="1">
    <location>
        <begin position="96"/>
        <end position="106"/>
    </location>
</feature>
<evidence type="ECO:0000256" key="1">
    <source>
        <dbReference type="SAM" id="MobiDB-lite"/>
    </source>
</evidence>
<evidence type="ECO:0000313" key="2">
    <source>
        <dbReference type="EMBL" id="KAL2058196.1"/>
    </source>
</evidence>
<feature type="region of interest" description="Disordered" evidence="1">
    <location>
        <begin position="68"/>
        <end position="110"/>
    </location>
</feature>
<sequence length="238" mass="26654">MHKLTEAPSVVDGTTLRLADDCVSLTLENERRSQAQRGLEALVEAQKRNPKRLFEPYRIHGYSFAYARPASPNLNRHPVSAARASNEPVGDEEVDSGVHDAEEDQRQQPARTLVLLYSDALVGQERPIRLEDASREQRRERRRINENGDGEAEEELEKQHTNTDPAPKQIEPEANTSPPHSLSHQNSPSGEANCYRQPSQFFPRAPRTADDRTPLDIINEHQPFTPTGSTPAMVAIAL</sequence>
<feature type="region of interest" description="Disordered" evidence="1">
    <location>
        <begin position="128"/>
        <end position="230"/>
    </location>
</feature>
<comment type="caution">
    <text evidence="2">The sequence shown here is derived from an EMBL/GenBank/DDBJ whole genome shotgun (WGS) entry which is preliminary data.</text>
</comment>
<organism evidence="2 3">
    <name type="scientific">Lepraria finkii</name>
    <dbReference type="NCBI Taxonomy" id="1340010"/>
    <lineage>
        <taxon>Eukaryota</taxon>
        <taxon>Fungi</taxon>
        <taxon>Dikarya</taxon>
        <taxon>Ascomycota</taxon>
        <taxon>Pezizomycotina</taxon>
        <taxon>Lecanoromycetes</taxon>
        <taxon>OSLEUM clade</taxon>
        <taxon>Lecanoromycetidae</taxon>
        <taxon>Lecanorales</taxon>
        <taxon>Lecanorineae</taxon>
        <taxon>Stereocaulaceae</taxon>
        <taxon>Lepraria</taxon>
    </lineage>
</organism>
<dbReference type="EMBL" id="JBHFEH010000003">
    <property type="protein sequence ID" value="KAL2058196.1"/>
    <property type="molecule type" value="Genomic_DNA"/>
</dbReference>
<protein>
    <submittedName>
        <fullName evidence="2">Uncharacterized protein</fullName>
    </submittedName>
</protein>
<name>A0ABR4BK51_9LECA</name>
<proteinExistence type="predicted"/>